<dbReference type="InterPro" id="IPR016136">
    <property type="entry name" value="DNA_helicase_N/primase_C"/>
</dbReference>
<dbReference type="InterPro" id="IPR007693">
    <property type="entry name" value="DNA_helicase_DnaB-like_N"/>
</dbReference>
<keyword evidence="4" id="KW-0547">Nucleotide-binding</keyword>
<proteinExistence type="predicted"/>
<keyword evidence="4" id="KW-0378">Hydrolase</keyword>
<dbReference type="EMBL" id="FOEE01000008">
    <property type="protein sequence ID" value="SEP02805.1"/>
    <property type="molecule type" value="Genomic_DNA"/>
</dbReference>
<dbReference type="OrthoDB" id="5186533at2"/>
<dbReference type="STRING" id="673521.SAMN05660991_02932"/>
<accession>A0A1H8UHZ0</accession>
<keyword evidence="1" id="KW-0235">DNA replication</keyword>
<evidence type="ECO:0000256" key="2">
    <source>
        <dbReference type="ARBA" id="ARBA00023125"/>
    </source>
</evidence>
<dbReference type="AlphaFoldDB" id="A0A1H8UHZ0"/>
<dbReference type="Proteomes" id="UP000198960">
    <property type="component" value="Unassembled WGS sequence"/>
</dbReference>
<dbReference type="GO" id="GO:0006260">
    <property type="term" value="P:DNA replication"/>
    <property type="evidence" value="ECO:0007669"/>
    <property type="project" value="UniProtKB-KW"/>
</dbReference>
<keyword evidence="4" id="KW-0347">Helicase</keyword>
<evidence type="ECO:0000313" key="5">
    <source>
        <dbReference type="Proteomes" id="UP000198960"/>
    </source>
</evidence>
<dbReference type="Pfam" id="PF00772">
    <property type="entry name" value="DnaB"/>
    <property type="match status" value="1"/>
</dbReference>
<organism evidence="4 5">
    <name type="scientific">Trujillonella endophytica</name>
    <dbReference type="NCBI Taxonomy" id="673521"/>
    <lineage>
        <taxon>Bacteria</taxon>
        <taxon>Bacillati</taxon>
        <taxon>Actinomycetota</taxon>
        <taxon>Actinomycetes</taxon>
        <taxon>Geodermatophilales</taxon>
        <taxon>Geodermatophilaceae</taxon>
        <taxon>Trujillonella</taxon>
    </lineage>
</organism>
<dbReference type="GO" id="GO:0003678">
    <property type="term" value="F:DNA helicase activity"/>
    <property type="evidence" value="ECO:0007669"/>
    <property type="project" value="InterPro"/>
</dbReference>
<feature type="domain" description="DNA helicase DnaB-like N-terminal" evidence="3">
    <location>
        <begin position="29"/>
        <end position="128"/>
    </location>
</feature>
<evidence type="ECO:0000313" key="4">
    <source>
        <dbReference type="EMBL" id="SEP02805.1"/>
    </source>
</evidence>
<keyword evidence="4" id="KW-0067">ATP-binding</keyword>
<dbReference type="Gene3D" id="1.10.860.10">
    <property type="entry name" value="DNAb Helicase, Chain A"/>
    <property type="match status" value="1"/>
</dbReference>
<dbReference type="RefSeq" id="WP_139220480.1">
    <property type="nucleotide sequence ID" value="NZ_FOEE01000008.1"/>
</dbReference>
<evidence type="ECO:0000259" key="3">
    <source>
        <dbReference type="Pfam" id="PF00772"/>
    </source>
</evidence>
<sequence>MNDNARLERVQTGAVTNMPGGQVHGTATYGLDAESAFVGAVLHMPAPLAGQALDLVHDDDLGDYMHGLIVTTMRRLVAERIAPDPAVVLARARADGIVTGSVAVSAFALRLAELFGSVPTPASWRSYALGTIDDALRRSCIALGDRVRQAAEGSALDVMVDILDAECRTVRRLLNRRDGLSGHAPTLRAVSA</sequence>
<dbReference type="InterPro" id="IPR036185">
    <property type="entry name" value="DNA_heli_DnaB-like_N_sf"/>
</dbReference>
<dbReference type="GO" id="GO:0003677">
    <property type="term" value="F:DNA binding"/>
    <property type="evidence" value="ECO:0007669"/>
    <property type="project" value="UniProtKB-KW"/>
</dbReference>
<gene>
    <name evidence="4" type="ORF">SAMN05660991_02932</name>
</gene>
<protein>
    <submittedName>
        <fullName evidence="4">DnaB-like helicase N terminal domain-containing protein</fullName>
    </submittedName>
</protein>
<dbReference type="SUPFAM" id="SSF48024">
    <property type="entry name" value="N-terminal domain of DnaB helicase"/>
    <property type="match status" value="1"/>
</dbReference>
<evidence type="ECO:0000256" key="1">
    <source>
        <dbReference type="ARBA" id="ARBA00022705"/>
    </source>
</evidence>
<dbReference type="GO" id="GO:0005524">
    <property type="term" value="F:ATP binding"/>
    <property type="evidence" value="ECO:0007669"/>
    <property type="project" value="InterPro"/>
</dbReference>
<keyword evidence="2" id="KW-0238">DNA-binding</keyword>
<keyword evidence="5" id="KW-1185">Reference proteome</keyword>
<reference evidence="5" key="1">
    <citation type="submission" date="2016-10" db="EMBL/GenBank/DDBJ databases">
        <authorList>
            <person name="Varghese N."/>
            <person name="Submissions S."/>
        </authorList>
    </citation>
    <scope>NUCLEOTIDE SEQUENCE [LARGE SCALE GENOMIC DNA]</scope>
    <source>
        <strain evidence="5">DSM 45413</strain>
    </source>
</reference>
<name>A0A1H8UHZ0_9ACTN</name>